<keyword evidence="6 12" id="KW-0862">Zinc</keyword>
<dbReference type="GO" id="GO:0006357">
    <property type="term" value="P:regulation of transcription by RNA polymerase II"/>
    <property type="evidence" value="ECO:0007669"/>
    <property type="project" value="TreeGrafter"/>
</dbReference>
<dbReference type="SMART" id="SM00355">
    <property type="entry name" value="ZnF_C2H2"/>
    <property type="match status" value="10"/>
</dbReference>
<evidence type="ECO:0000259" key="16">
    <source>
        <dbReference type="PROSITE" id="PS51915"/>
    </source>
</evidence>
<dbReference type="EnsemblMetazoa" id="SCAU007951-RA">
    <property type="protein sequence ID" value="SCAU007951-PA"/>
    <property type="gene ID" value="SCAU007951"/>
</dbReference>
<feature type="binding site" evidence="12">
    <location>
        <position position="13"/>
    </location>
    <ligand>
        <name>Zn(2+)</name>
        <dbReference type="ChEBI" id="CHEBI:29105"/>
    </ligand>
</feature>
<dbReference type="GO" id="GO:0005634">
    <property type="term" value="C:nucleus"/>
    <property type="evidence" value="ECO:0007669"/>
    <property type="project" value="UniProtKB-SubCell"/>
</dbReference>
<comment type="similarity">
    <text evidence="2">Belongs to the krueppel C2H2-type zinc-finger protein family.</text>
</comment>
<dbReference type="GO" id="GO:0008270">
    <property type="term" value="F:zinc ion binding"/>
    <property type="evidence" value="ECO:0007669"/>
    <property type="project" value="UniProtKB-UniRule"/>
</dbReference>
<evidence type="ECO:0000256" key="13">
    <source>
        <dbReference type="SAM" id="Coils"/>
    </source>
</evidence>
<comment type="subcellular location">
    <subcellularLocation>
        <location evidence="1">Nucleus</location>
    </subcellularLocation>
</comment>
<evidence type="ECO:0000313" key="18">
    <source>
        <dbReference type="Proteomes" id="UP000095300"/>
    </source>
</evidence>
<evidence type="ECO:0000256" key="12">
    <source>
        <dbReference type="PROSITE-ProRule" id="PRU01263"/>
    </source>
</evidence>
<feature type="binding site" evidence="12">
    <location>
        <position position="69"/>
    </location>
    <ligand>
        <name>Zn(2+)</name>
        <dbReference type="ChEBI" id="CHEBI:29105"/>
    </ligand>
</feature>
<evidence type="ECO:0000256" key="6">
    <source>
        <dbReference type="ARBA" id="ARBA00022833"/>
    </source>
</evidence>
<dbReference type="PROSITE" id="PS00028">
    <property type="entry name" value="ZINC_FINGER_C2H2_1"/>
    <property type="match status" value="10"/>
</dbReference>
<dbReference type="GO" id="GO:0003700">
    <property type="term" value="F:DNA-binding transcription factor activity"/>
    <property type="evidence" value="ECO:0007669"/>
    <property type="project" value="TreeGrafter"/>
</dbReference>
<dbReference type="FunFam" id="3.30.160.60:FF:000110">
    <property type="entry name" value="Zinc finger protein-like"/>
    <property type="match status" value="1"/>
</dbReference>
<keyword evidence="3 12" id="KW-0479">Metal-binding</keyword>
<feature type="domain" description="C2H2-type" evidence="15">
    <location>
        <begin position="454"/>
        <end position="481"/>
    </location>
</feature>
<dbReference type="PANTHER" id="PTHR24404">
    <property type="entry name" value="ZINC FINGER PROTEIN"/>
    <property type="match status" value="1"/>
</dbReference>
<keyword evidence="5 11" id="KW-0863">Zinc-finger</keyword>
<keyword evidence="13" id="KW-0175">Coiled coil</keyword>
<evidence type="ECO:0000256" key="1">
    <source>
        <dbReference type="ARBA" id="ARBA00004123"/>
    </source>
</evidence>
<dbReference type="InterPro" id="IPR050589">
    <property type="entry name" value="Ikaros_C2H2-ZF"/>
</dbReference>
<dbReference type="KEGG" id="scac:106085970"/>
<keyword evidence="10" id="KW-0539">Nucleus</keyword>
<dbReference type="PANTHER" id="PTHR24404:SF114">
    <property type="entry name" value="KLUMPFUSS, ISOFORM B-RELATED"/>
    <property type="match status" value="1"/>
</dbReference>
<feature type="domain" description="ZAD" evidence="16">
    <location>
        <begin position="11"/>
        <end position="93"/>
    </location>
</feature>
<dbReference type="SUPFAM" id="SSF57667">
    <property type="entry name" value="beta-beta-alpha zinc fingers"/>
    <property type="match status" value="6"/>
</dbReference>
<evidence type="ECO:0000259" key="15">
    <source>
        <dbReference type="PROSITE" id="PS50157"/>
    </source>
</evidence>
<evidence type="ECO:0000256" key="14">
    <source>
        <dbReference type="SAM" id="MobiDB-lite"/>
    </source>
</evidence>
<dbReference type="AlphaFoldDB" id="A0A1I8PH00"/>
<feature type="domain" description="C2H2-type" evidence="15">
    <location>
        <begin position="398"/>
        <end position="426"/>
    </location>
</feature>
<reference evidence="17" key="1">
    <citation type="submission" date="2020-05" db="UniProtKB">
        <authorList>
            <consortium name="EnsemblMetazoa"/>
        </authorList>
    </citation>
    <scope>IDENTIFICATION</scope>
    <source>
        <strain evidence="17">USDA</strain>
    </source>
</reference>
<keyword evidence="4" id="KW-0677">Repeat</keyword>
<dbReference type="OrthoDB" id="1095242at2759"/>
<dbReference type="Gene3D" id="3.30.160.60">
    <property type="entry name" value="Classic Zinc Finger"/>
    <property type="match status" value="8"/>
</dbReference>
<gene>
    <name evidence="17" type="primary">106085970</name>
</gene>
<dbReference type="Gene3D" id="3.40.1800.20">
    <property type="match status" value="1"/>
</dbReference>
<feature type="domain" description="C2H2-type" evidence="15">
    <location>
        <begin position="342"/>
        <end position="369"/>
    </location>
</feature>
<feature type="domain" description="C2H2-type" evidence="15">
    <location>
        <begin position="370"/>
        <end position="397"/>
    </location>
</feature>
<feature type="binding site" evidence="12">
    <location>
        <position position="16"/>
    </location>
    <ligand>
        <name>Zn(2+)</name>
        <dbReference type="ChEBI" id="CHEBI:29105"/>
    </ligand>
</feature>
<dbReference type="PROSITE" id="PS51915">
    <property type="entry name" value="ZAD"/>
    <property type="match status" value="1"/>
</dbReference>
<dbReference type="Proteomes" id="UP000095300">
    <property type="component" value="Unassembled WGS sequence"/>
</dbReference>
<sequence>MSQKESSNLELLCRTCMTAIPEHAADDRWCLSDKVRGRKESIREFLQTLQPHIRIDMEDKLSKVICYECVQQLQQISEFLLVYAKSDESLRKLLKEAKEQEENSKKLKEVANSSKIYVDEYSIIKLEAEEPQQEEGSATLKESHPEFEAMFIENSLPKDEQHTIDFSDNPIDRGSSSSSNEAEDEWMPLKKSKRITSKKSALQDRIVKKPFNPPIAKTPGHTKKPVSKPPAIIPKPPIPNEDNTLTCEECGKILPDISHWQEHILQHKPATEEGPRKRGRRKILVPKTFKCEICTKVFSRRSIYNTHVLIHSGNFSCLECGKKFKSYDNLNQHMLCHKGERFECKTCGKEYSDEDDYDVHVLSHKNDEPFQCKECGKVLKTLFGLRTHLLRHKGEKKYQCPHCPKSFVVRSGLYGHVKQQHEQRNAFLCDICGKSFRMADNLNKHKRCHSEGQYACEYCDKRFVTPDKQRRHMRTHTGEKPYRCKFCDRAYTQSNECVKHMKQHLGENIYLCELCPMRFPLVRDMRVHFATHKDDDAQTRARNLEAREMEERKIKLKFGLS</sequence>
<evidence type="ECO:0000256" key="3">
    <source>
        <dbReference type="ARBA" id="ARBA00022723"/>
    </source>
</evidence>
<dbReference type="FunFam" id="3.30.160.60:FF:000193">
    <property type="entry name" value="Zinc finger protein 300"/>
    <property type="match status" value="1"/>
</dbReference>
<dbReference type="SUPFAM" id="SSF57716">
    <property type="entry name" value="Glucocorticoid receptor-like (DNA-binding domain)"/>
    <property type="match status" value="1"/>
</dbReference>
<feature type="domain" description="C2H2-type" evidence="15">
    <location>
        <begin position="427"/>
        <end position="454"/>
    </location>
</feature>
<dbReference type="Pfam" id="PF00096">
    <property type="entry name" value="zf-C2H2"/>
    <property type="match status" value="3"/>
</dbReference>
<evidence type="ECO:0000256" key="7">
    <source>
        <dbReference type="ARBA" id="ARBA00023015"/>
    </source>
</evidence>
<evidence type="ECO:0000256" key="9">
    <source>
        <dbReference type="ARBA" id="ARBA00023163"/>
    </source>
</evidence>
<dbReference type="SMART" id="SM00868">
    <property type="entry name" value="zf-AD"/>
    <property type="match status" value="1"/>
</dbReference>
<dbReference type="InterPro" id="IPR012934">
    <property type="entry name" value="Znf_AD"/>
</dbReference>
<dbReference type="InterPro" id="IPR013087">
    <property type="entry name" value="Znf_C2H2_type"/>
</dbReference>
<evidence type="ECO:0000256" key="10">
    <source>
        <dbReference type="ARBA" id="ARBA00023242"/>
    </source>
</evidence>
<feature type="domain" description="C2H2-type" evidence="15">
    <location>
        <begin position="482"/>
        <end position="509"/>
    </location>
</feature>
<accession>A0A1I8PH00</accession>
<evidence type="ECO:0008006" key="19">
    <source>
        <dbReference type="Google" id="ProtNLM"/>
    </source>
</evidence>
<dbReference type="PROSITE" id="PS50157">
    <property type="entry name" value="ZINC_FINGER_C2H2_2"/>
    <property type="match status" value="8"/>
</dbReference>
<feature type="domain" description="C2H2-type" evidence="15">
    <location>
        <begin position="315"/>
        <end position="342"/>
    </location>
</feature>
<feature type="region of interest" description="Disordered" evidence="14">
    <location>
        <begin position="161"/>
        <end position="187"/>
    </location>
</feature>
<feature type="region of interest" description="Disordered" evidence="14">
    <location>
        <begin position="210"/>
        <end position="238"/>
    </location>
</feature>
<dbReference type="STRING" id="35570.A0A1I8PH00"/>
<proteinExistence type="inferred from homology"/>
<evidence type="ECO:0000256" key="5">
    <source>
        <dbReference type="ARBA" id="ARBA00022771"/>
    </source>
</evidence>
<dbReference type="InterPro" id="IPR036236">
    <property type="entry name" value="Znf_C2H2_sf"/>
</dbReference>
<feature type="binding site" evidence="12">
    <location>
        <position position="66"/>
    </location>
    <ligand>
        <name>Zn(2+)</name>
        <dbReference type="ChEBI" id="CHEBI:29105"/>
    </ligand>
</feature>
<protein>
    <recommendedName>
        <fullName evidence="19">Protein krueppel</fullName>
    </recommendedName>
</protein>
<feature type="compositionally biased region" description="Pro residues" evidence="14">
    <location>
        <begin position="227"/>
        <end position="238"/>
    </location>
</feature>
<organism evidence="17 18">
    <name type="scientific">Stomoxys calcitrans</name>
    <name type="common">Stable fly</name>
    <name type="synonym">Conops calcitrans</name>
    <dbReference type="NCBI Taxonomy" id="35570"/>
    <lineage>
        <taxon>Eukaryota</taxon>
        <taxon>Metazoa</taxon>
        <taxon>Ecdysozoa</taxon>
        <taxon>Arthropoda</taxon>
        <taxon>Hexapoda</taxon>
        <taxon>Insecta</taxon>
        <taxon>Pterygota</taxon>
        <taxon>Neoptera</taxon>
        <taxon>Endopterygota</taxon>
        <taxon>Diptera</taxon>
        <taxon>Brachycera</taxon>
        <taxon>Muscomorpha</taxon>
        <taxon>Muscoidea</taxon>
        <taxon>Muscidae</taxon>
        <taxon>Stomoxys</taxon>
    </lineage>
</organism>
<dbReference type="VEuPathDB" id="VectorBase:SCAU007951"/>
<dbReference type="Pfam" id="PF13894">
    <property type="entry name" value="zf-C2H2_4"/>
    <property type="match status" value="1"/>
</dbReference>
<evidence type="ECO:0000256" key="2">
    <source>
        <dbReference type="ARBA" id="ARBA00006991"/>
    </source>
</evidence>
<dbReference type="Pfam" id="PF13912">
    <property type="entry name" value="zf-C2H2_6"/>
    <property type="match status" value="2"/>
</dbReference>
<dbReference type="GO" id="GO:0000978">
    <property type="term" value="F:RNA polymerase II cis-regulatory region sequence-specific DNA binding"/>
    <property type="evidence" value="ECO:0007669"/>
    <property type="project" value="TreeGrafter"/>
</dbReference>
<keyword evidence="7" id="KW-0805">Transcription regulation</keyword>
<evidence type="ECO:0000256" key="11">
    <source>
        <dbReference type="PROSITE-ProRule" id="PRU00042"/>
    </source>
</evidence>
<feature type="coiled-coil region" evidence="13">
    <location>
        <begin position="83"/>
        <end position="110"/>
    </location>
</feature>
<feature type="domain" description="C2H2-type" evidence="15">
    <location>
        <begin position="289"/>
        <end position="316"/>
    </location>
</feature>
<evidence type="ECO:0000256" key="8">
    <source>
        <dbReference type="ARBA" id="ARBA00023125"/>
    </source>
</evidence>
<keyword evidence="18" id="KW-1185">Reference proteome</keyword>
<evidence type="ECO:0000256" key="4">
    <source>
        <dbReference type="ARBA" id="ARBA00022737"/>
    </source>
</evidence>
<keyword evidence="8" id="KW-0238">DNA-binding</keyword>
<dbReference type="Pfam" id="PF07776">
    <property type="entry name" value="zf-AD"/>
    <property type="match status" value="1"/>
</dbReference>
<name>A0A1I8PH00_STOCA</name>
<keyword evidence="9" id="KW-0804">Transcription</keyword>
<evidence type="ECO:0000313" key="17">
    <source>
        <dbReference type="EnsemblMetazoa" id="SCAU007951-PA"/>
    </source>
</evidence>